<dbReference type="EMBL" id="KZ824712">
    <property type="protein sequence ID" value="RAK71673.1"/>
    <property type="molecule type" value="Genomic_DNA"/>
</dbReference>
<name>A0A8G1VU30_9EURO</name>
<dbReference type="PROSITE" id="PS00018">
    <property type="entry name" value="EF_HAND_1"/>
    <property type="match status" value="1"/>
</dbReference>
<dbReference type="Proteomes" id="UP000249789">
    <property type="component" value="Unassembled WGS sequence"/>
</dbReference>
<organism evidence="3 4">
    <name type="scientific">Aspergillus fijiensis CBS 313.89</name>
    <dbReference type="NCBI Taxonomy" id="1448319"/>
    <lineage>
        <taxon>Eukaryota</taxon>
        <taxon>Fungi</taxon>
        <taxon>Dikarya</taxon>
        <taxon>Ascomycota</taxon>
        <taxon>Pezizomycotina</taxon>
        <taxon>Eurotiomycetes</taxon>
        <taxon>Eurotiomycetidae</taxon>
        <taxon>Eurotiales</taxon>
        <taxon>Aspergillaceae</taxon>
        <taxon>Aspergillus</taxon>
    </lineage>
</organism>
<gene>
    <name evidence="3" type="ORF">BO72DRAFT_501658</name>
</gene>
<dbReference type="InterPro" id="IPR018247">
    <property type="entry name" value="EF_Hand_1_Ca_BS"/>
</dbReference>
<dbReference type="PROSITE" id="PS50222">
    <property type="entry name" value="EF_HAND_2"/>
    <property type="match status" value="1"/>
</dbReference>
<keyword evidence="1" id="KW-0106">Calcium</keyword>
<dbReference type="RefSeq" id="XP_040795685.1">
    <property type="nucleotide sequence ID" value="XM_040949002.1"/>
</dbReference>
<evidence type="ECO:0000313" key="3">
    <source>
        <dbReference type="EMBL" id="RAK71673.1"/>
    </source>
</evidence>
<dbReference type="Gene3D" id="1.10.238.10">
    <property type="entry name" value="EF-hand"/>
    <property type="match status" value="1"/>
</dbReference>
<dbReference type="GO" id="GO:0005509">
    <property type="term" value="F:calcium ion binding"/>
    <property type="evidence" value="ECO:0007669"/>
    <property type="project" value="InterPro"/>
</dbReference>
<accession>A0A8G1VU30</accession>
<reference evidence="3 4" key="1">
    <citation type="submission" date="2018-02" db="EMBL/GenBank/DDBJ databases">
        <title>The genomes of Aspergillus section Nigri reveals drivers in fungal speciation.</title>
        <authorList>
            <consortium name="DOE Joint Genome Institute"/>
            <person name="Vesth T.C."/>
            <person name="Nybo J."/>
            <person name="Theobald S."/>
            <person name="Brandl J."/>
            <person name="Frisvad J.C."/>
            <person name="Nielsen K.F."/>
            <person name="Lyhne E.K."/>
            <person name="Kogle M.E."/>
            <person name="Kuo A."/>
            <person name="Riley R."/>
            <person name="Clum A."/>
            <person name="Nolan M."/>
            <person name="Lipzen A."/>
            <person name="Salamov A."/>
            <person name="Henrissat B."/>
            <person name="Wiebenga A."/>
            <person name="De vries R.P."/>
            <person name="Grigoriev I.V."/>
            <person name="Mortensen U.H."/>
            <person name="Andersen M.R."/>
            <person name="Baker S.E."/>
        </authorList>
    </citation>
    <scope>NUCLEOTIDE SEQUENCE [LARGE SCALE GENOMIC DNA]</scope>
    <source>
        <strain evidence="3 4">CBS 313.89</strain>
    </source>
</reference>
<dbReference type="OrthoDB" id="26525at2759"/>
<dbReference type="AlphaFoldDB" id="A0A8G1VU30"/>
<keyword evidence="4" id="KW-1185">Reference proteome</keyword>
<feature type="domain" description="EF-hand" evidence="2">
    <location>
        <begin position="48"/>
        <end position="83"/>
    </location>
</feature>
<dbReference type="GeneID" id="63866335"/>
<dbReference type="VEuPathDB" id="FungiDB:BO72DRAFT_501658"/>
<proteinExistence type="predicted"/>
<dbReference type="InterPro" id="IPR011992">
    <property type="entry name" value="EF-hand-dom_pair"/>
</dbReference>
<evidence type="ECO:0000313" key="4">
    <source>
        <dbReference type="Proteomes" id="UP000249789"/>
    </source>
</evidence>
<sequence>MSDKEEVKWDAYYSSGFLQTLLEIFHAHRRTRARNFDLGQITKHVYKGDKEEAKKFLKICDANADGKVDFGEFLQALLDEDAKQNYKNALVLYYPSDTA</sequence>
<evidence type="ECO:0000259" key="2">
    <source>
        <dbReference type="PROSITE" id="PS50222"/>
    </source>
</evidence>
<dbReference type="SUPFAM" id="SSF47473">
    <property type="entry name" value="EF-hand"/>
    <property type="match status" value="1"/>
</dbReference>
<dbReference type="InterPro" id="IPR002048">
    <property type="entry name" value="EF_hand_dom"/>
</dbReference>
<protein>
    <recommendedName>
        <fullName evidence="2">EF-hand domain-containing protein</fullName>
    </recommendedName>
</protein>
<evidence type="ECO:0000256" key="1">
    <source>
        <dbReference type="ARBA" id="ARBA00022837"/>
    </source>
</evidence>